<gene>
    <name evidence="2" type="ORF">COHA_007149</name>
</gene>
<keyword evidence="3" id="KW-1185">Reference proteome</keyword>
<evidence type="ECO:0000256" key="1">
    <source>
        <dbReference type="SAM" id="MobiDB-lite"/>
    </source>
</evidence>
<dbReference type="AlphaFoldDB" id="A0AAD5DN06"/>
<dbReference type="PANTHER" id="PTHR35106">
    <property type="entry name" value="BNAA07G25190D PROTEIN"/>
    <property type="match status" value="1"/>
</dbReference>
<dbReference type="Proteomes" id="UP001205105">
    <property type="component" value="Unassembled WGS sequence"/>
</dbReference>
<feature type="region of interest" description="Disordered" evidence="1">
    <location>
        <begin position="1"/>
        <end position="23"/>
    </location>
</feature>
<reference evidence="2" key="1">
    <citation type="submission" date="2020-11" db="EMBL/GenBank/DDBJ databases">
        <title>Chlorella ohadii genome sequencing and assembly.</title>
        <authorList>
            <person name="Murik O."/>
            <person name="Treves H."/>
            <person name="Kedem I."/>
            <person name="Shotland Y."/>
            <person name="Kaplan A."/>
        </authorList>
    </citation>
    <scope>NUCLEOTIDE SEQUENCE</scope>
    <source>
        <strain evidence="2">1</strain>
    </source>
</reference>
<protein>
    <submittedName>
        <fullName evidence="2">Uncharacterized protein</fullName>
    </submittedName>
</protein>
<proteinExistence type="predicted"/>
<feature type="compositionally biased region" description="Polar residues" evidence="1">
    <location>
        <begin position="1"/>
        <end position="11"/>
    </location>
</feature>
<organism evidence="2 3">
    <name type="scientific">Chlorella ohadii</name>
    <dbReference type="NCBI Taxonomy" id="2649997"/>
    <lineage>
        <taxon>Eukaryota</taxon>
        <taxon>Viridiplantae</taxon>
        <taxon>Chlorophyta</taxon>
        <taxon>core chlorophytes</taxon>
        <taxon>Trebouxiophyceae</taxon>
        <taxon>Chlorellales</taxon>
        <taxon>Chlorellaceae</taxon>
        <taxon>Chlorella clade</taxon>
        <taxon>Chlorella</taxon>
    </lineage>
</organism>
<evidence type="ECO:0000313" key="2">
    <source>
        <dbReference type="EMBL" id="KAI7839146.1"/>
    </source>
</evidence>
<feature type="compositionally biased region" description="Low complexity" evidence="1">
    <location>
        <begin position="12"/>
        <end position="23"/>
    </location>
</feature>
<evidence type="ECO:0000313" key="3">
    <source>
        <dbReference type="Proteomes" id="UP001205105"/>
    </source>
</evidence>
<accession>A0AAD5DN06</accession>
<comment type="caution">
    <text evidence="2">The sequence shown here is derived from an EMBL/GenBank/DDBJ whole genome shotgun (WGS) entry which is preliminary data.</text>
</comment>
<dbReference type="EMBL" id="JADXDR010000107">
    <property type="protein sequence ID" value="KAI7839146.1"/>
    <property type="molecule type" value="Genomic_DNA"/>
</dbReference>
<dbReference type="PANTHER" id="PTHR35106:SF1">
    <property type="entry name" value="CHORD DOMAIN-CONTAINING PROTEIN"/>
    <property type="match status" value="1"/>
</dbReference>
<name>A0AAD5DN06_9CHLO</name>
<sequence>MQGSLQPGSTGSSDAAAAAAAAHPSSSGTAAAAAAAAAEAVAAQPNPSRAAHLRTCRRCKQQFDPATNTPGSCRYHSALWTGGEISKAYGFVRQSAAPEHQLAVVMGRTGLVRFWDCCGAEQEDAPGCCTARHVTYDDPDD</sequence>